<sequence length="1420" mass="157683">MDPSILDDSGHNDILGSEDGLNVEATIDEHLEETGFDLDSNHWPVPRQSGPEVDTVAPSPVVGQSSTFNFENLLAHAIRNVAESPVQLPWESDEWACIFGPTHDPLETLVPQFEPKLKVPKLIHDRPVCESNAPVDDPSHALSQPLFTIAVSRRKDQVWTEKREAELQRALMKRDTIIRNWPDAWRCKRELVACSTVNESMNLLGDYLSGKAPSTLVKRANSMVFLHTTLQQLGFFWPVGEPDVYRIIKTLHSSGNSTSRLKSILEAITFCRYSFDIEDLHPITVSKRCLGATGGDVANKLNQAAPLTVADIWQLHLCLDTGDAWDRVFSGAALFCIYARARWSDFIHGNCVRLDVLDSTGQVAYADMEVQIHKTMKAAANKFKFLDLVVSGSGIFGNDWVRSWVDALNNIGVDPFSNEPGKTLMPAPAADGTALQRALESDEASVWLRLMLEEKVKRSESTRQISSHSLKATLLSMAAKRGLKHEDRLAMGHHVHPFKMADTYARDAQARTIRLIDKLLLEIRAGYFNPDSTRAGRFNKNYAPDSSMDVGAVSFFESEVESAALEATVDETLDDAVQVVEDDQIDLEEEHFTSSSSDSDAESLEYNAPVRIFQPPTAPSGFHFMQHKRTRTLHLVDAKYPHGTCCGRVLDQNFAEPSQLRQGSSGVRAIDGSGLDSPRVVFGSELSFLIQGETEPSHALLDKCQNIYDTGAIIWISPSMCTKRDAEVQAMPKDSHQILRIESQTLKVGTDGPKLDDADHGSEIKLQWCFQRRGVAFEMCDMVSWEVSQKWLATMFAAYSTDPPTGFGKVGLQQLVSADKAMWTILARELSTVKPDNTGKRPLDEAILKLVHDPRVTMYMLSLPNKRPATSVPTRPASTPDMTPSAVQPKKKARPSKKNRHLDSLQSAEEEFTFVLVGDSCKQWLLTKVQKERKCAAQPFGLTNSEDLQFLMDFIKQEALNLCLFHFAPPCGACSAARKRESPLEVQAKLKEAHFINSRATGQKLPWESGVFATIFDNSDSFLASPLSLCPVPPELDDAQQFDQGAESLPSMPSNVLKRDRTDNVFAHVVKMKRDVDHLTEVSELWAKALKKWHTVLACTGYAGLVGATVRDMVCDGKELEGTLRDVFGNKSRRTANKRASTMLALFSWLDRKKLQVWPIKPEYVAAYLNESNVGGAGSTKGKTLMEALRFCKYVMRLPELDEIIDDPVLTGRVRFNKVSENKYDSFETGYADATGCTHTFAQRKGDVASACSEEPMRVRVKVENFPEGLSTQSRSEADHVLGVVDLTESSWSLVGSPVSEQDARQESPARASSDDSSSSSSSSSAQEEPLQQKYALDGEVKDCNEPVYQHKQSRVLHRPNKVAGSLACGRRLGDNYRFLEQGASFKWARCSLCFKGEVITKTDQLAEAMAAIHARRKAQ</sequence>
<feature type="compositionally biased region" description="Polar residues" evidence="1">
    <location>
        <begin position="871"/>
        <end position="886"/>
    </location>
</feature>
<gene>
    <name evidence="2" type="ORF">C1SCF055_LOCUS30583</name>
</gene>
<feature type="region of interest" description="Disordered" evidence="1">
    <location>
        <begin position="866"/>
        <end position="904"/>
    </location>
</feature>
<reference evidence="2" key="1">
    <citation type="submission" date="2022-10" db="EMBL/GenBank/DDBJ databases">
        <authorList>
            <person name="Chen Y."/>
            <person name="Dougan E. K."/>
            <person name="Chan C."/>
            <person name="Rhodes N."/>
            <person name="Thang M."/>
        </authorList>
    </citation>
    <scope>NUCLEOTIDE SEQUENCE</scope>
</reference>
<evidence type="ECO:0000313" key="2">
    <source>
        <dbReference type="EMBL" id="CAI4004813.1"/>
    </source>
</evidence>
<dbReference type="Proteomes" id="UP001152797">
    <property type="component" value="Unassembled WGS sequence"/>
</dbReference>
<feature type="compositionally biased region" description="Low complexity" evidence="1">
    <location>
        <begin position="1315"/>
        <end position="1325"/>
    </location>
</feature>
<evidence type="ECO:0000256" key="1">
    <source>
        <dbReference type="SAM" id="MobiDB-lite"/>
    </source>
</evidence>
<dbReference type="EMBL" id="CAMXCT020003502">
    <property type="protein sequence ID" value="CAL1158188.1"/>
    <property type="molecule type" value="Genomic_DNA"/>
</dbReference>
<evidence type="ECO:0000313" key="4">
    <source>
        <dbReference type="Proteomes" id="UP001152797"/>
    </source>
</evidence>
<feature type="compositionally biased region" description="Basic residues" evidence="1">
    <location>
        <begin position="889"/>
        <end position="900"/>
    </location>
</feature>
<keyword evidence="4" id="KW-1185">Reference proteome</keyword>
<feature type="region of interest" description="Disordered" evidence="1">
    <location>
        <begin position="1295"/>
        <end position="1331"/>
    </location>
</feature>
<accession>A0A9P1GC18</accession>
<dbReference type="EMBL" id="CAMXCT030003502">
    <property type="protein sequence ID" value="CAL4792125.1"/>
    <property type="molecule type" value="Genomic_DNA"/>
</dbReference>
<protein>
    <submittedName>
        <fullName evidence="2">Uncharacterized protein</fullName>
    </submittedName>
</protein>
<evidence type="ECO:0000313" key="3">
    <source>
        <dbReference type="EMBL" id="CAL4792125.1"/>
    </source>
</evidence>
<comment type="caution">
    <text evidence="2">The sequence shown here is derived from an EMBL/GenBank/DDBJ whole genome shotgun (WGS) entry which is preliminary data.</text>
</comment>
<name>A0A9P1GC18_9DINO</name>
<dbReference type="EMBL" id="CAMXCT010003502">
    <property type="protein sequence ID" value="CAI4004813.1"/>
    <property type="molecule type" value="Genomic_DNA"/>
</dbReference>
<reference evidence="3 4" key="2">
    <citation type="submission" date="2024-05" db="EMBL/GenBank/DDBJ databases">
        <authorList>
            <person name="Chen Y."/>
            <person name="Shah S."/>
            <person name="Dougan E. K."/>
            <person name="Thang M."/>
            <person name="Chan C."/>
        </authorList>
    </citation>
    <scope>NUCLEOTIDE SEQUENCE [LARGE SCALE GENOMIC DNA]</scope>
</reference>
<organism evidence="2">
    <name type="scientific">Cladocopium goreaui</name>
    <dbReference type="NCBI Taxonomy" id="2562237"/>
    <lineage>
        <taxon>Eukaryota</taxon>
        <taxon>Sar</taxon>
        <taxon>Alveolata</taxon>
        <taxon>Dinophyceae</taxon>
        <taxon>Suessiales</taxon>
        <taxon>Symbiodiniaceae</taxon>
        <taxon>Cladocopium</taxon>
    </lineage>
</organism>
<proteinExistence type="predicted"/>